<name>A0ABD2Y1I3_9GENT</name>
<dbReference type="InterPro" id="IPR050466">
    <property type="entry name" value="Carboxylest/Gibb_receptor"/>
</dbReference>
<dbReference type="InterPro" id="IPR033140">
    <property type="entry name" value="Lipase_GDXG_put_SER_AS"/>
</dbReference>
<proteinExistence type="inferred from homology"/>
<evidence type="ECO:0000256" key="2">
    <source>
        <dbReference type="PROSITE-ProRule" id="PRU10038"/>
    </source>
</evidence>
<dbReference type="Proteomes" id="UP001630127">
    <property type="component" value="Unassembled WGS sequence"/>
</dbReference>
<dbReference type="PANTHER" id="PTHR23024:SF635">
    <property type="entry name" value="OS07G0162700 PROTEIN"/>
    <property type="match status" value="1"/>
</dbReference>
<dbReference type="SUPFAM" id="SSF53474">
    <property type="entry name" value="alpha/beta-Hydrolases"/>
    <property type="match status" value="1"/>
</dbReference>
<dbReference type="AlphaFoldDB" id="A0ABD2Y1I3"/>
<dbReference type="EMBL" id="JBJUIK010000016">
    <property type="protein sequence ID" value="KAL3500881.1"/>
    <property type="molecule type" value="Genomic_DNA"/>
</dbReference>
<comment type="caution">
    <text evidence="4">The sequence shown here is derived from an EMBL/GenBank/DDBJ whole genome shotgun (WGS) entry which is preliminary data.</text>
</comment>
<comment type="similarity">
    <text evidence="1">Belongs to the 'GDXG' lipolytic enzyme family.</text>
</comment>
<evidence type="ECO:0000259" key="3">
    <source>
        <dbReference type="Pfam" id="PF07859"/>
    </source>
</evidence>
<evidence type="ECO:0000256" key="1">
    <source>
        <dbReference type="ARBA" id="ARBA00010515"/>
    </source>
</evidence>
<dbReference type="PANTHER" id="PTHR23024">
    <property type="entry name" value="ARYLACETAMIDE DEACETYLASE"/>
    <property type="match status" value="1"/>
</dbReference>
<evidence type="ECO:0000313" key="4">
    <source>
        <dbReference type="EMBL" id="KAL3500881.1"/>
    </source>
</evidence>
<evidence type="ECO:0000313" key="5">
    <source>
        <dbReference type="Proteomes" id="UP001630127"/>
    </source>
</evidence>
<dbReference type="InterPro" id="IPR029058">
    <property type="entry name" value="AB_hydrolase_fold"/>
</dbReference>
<dbReference type="PROSITE" id="PS01174">
    <property type="entry name" value="LIPASE_GDXG_SER"/>
    <property type="match status" value="1"/>
</dbReference>
<dbReference type="Pfam" id="PF07859">
    <property type="entry name" value="Abhydrolase_3"/>
    <property type="match status" value="1"/>
</dbReference>
<feature type="domain" description="Alpha/beta hydrolase fold-3" evidence="3">
    <location>
        <begin position="70"/>
        <end position="287"/>
    </location>
</feature>
<gene>
    <name evidence="4" type="ORF">ACH5RR_039974</name>
</gene>
<protein>
    <recommendedName>
        <fullName evidence="3">Alpha/beta hydrolase fold-3 domain-containing protein</fullName>
    </recommendedName>
</protein>
<keyword evidence="5" id="KW-1185">Reference proteome</keyword>
<feature type="active site" evidence="2">
    <location>
        <position position="154"/>
    </location>
</feature>
<dbReference type="Gene3D" id="3.40.50.1820">
    <property type="entry name" value="alpha/beta hydrolase"/>
    <property type="match status" value="1"/>
</dbReference>
<dbReference type="InterPro" id="IPR013094">
    <property type="entry name" value="AB_hydrolase_3"/>
</dbReference>
<organism evidence="4 5">
    <name type="scientific">Cinchona calisaya</name>
    <dbReference type="NCBI Taxonomy" id="153742"/>
    <lineage>
        <taxon>Eukaryota</taxon>
        <taxon>Viridiplantae</taxon>
        <taxon>Streptophyta</taxon>
        <taxon>Embryophyta</taxon>
        <taxon>Tracheophyta</taxon>
        <taxon>Spermatophyta</taxon>
        <taxon>Magnoliopsida</taxon>
        <taxon>eudicotyledons</taxon>
        <taxon>Gunneridae</taxon>
        <taxon>Pentapetalae</taxon>
        <taxon>asterids</taxon>
        <taxon>lamiids</taxon>
        <taxon>Gentianales</taxon>
        <taxon>Rubiaceae</taxon>
        <taxon>Cinchonoideae</taxon>
        <taxon>Cinchoneae</taxon>
        <taxon>Cinchona</taxon>
    </lineage>
</organism>
<accession>A0ABD2Y1I3</accession>
<sequence>MSTVDESTEFIQVLSDGSVKRFAPEVAIASTESSDGFKSKDIVLDSSKPITARIFLPDVSESIVGQLPVLVYFHGGGFCIGSTTWLGYHHFLGDLSVISKTIVLSVDYRLAPENKLPIAYDDCYTSLEWLGNNAHSESWFRKADLSHVFLSGDSAGGNIVHQVATRAIKGKVSGVIIKGLLLIHPYFGSEKRTELEMAEESAGHVQSNDMFWRLSIPEGENRDYFGCNLEKTELSGDEWHQFPQVVVFVAGLDFLKERGVMYADFLQKKVDRKVNLIEAEGESHVYHVFRPKSEATSLLQKQMSDFIHSF</sequence>
<reference evidence="4 5" key="1">
    <citation type="submission" date="2024-11" db="EMBL/GenBank/DDBJ databases">
        <title>A near-complete genome assembly of Cinchona calisaya.</title>
        <authorList>
            <person name="Lian D.C."/>
            <person name="Zhao X.W."/>
            <person name="Wei L."/>
        </authorList>
    </citation>
    <scope>NUCLEOTIDE SEQUENCE [LARGE SCALE GENOMIC DNA]</scope>
    <source>
        <tissue evidence="4">Nenye</tissue>
    </source>
</reference>